<name>A0A2I1REZ4_FAUOS</name>
<gene>
    <name evidence="1" type="ORF">CYJ96_12395</name>
</gene>
<comment type="caution">
    <text evidence="1">The sequence shown here is derived from an EMBL/GenBank/DDBJ whole genome shotgun (WGS) entry which is preliminary data.</text>
</comment>
<reference evidence="1 2" key="1">
    <citation type="submission" date="2017-12" db="EMBL/GenBank/DDBJ databases">
        <title>Phylogenetic diversity of female urinary microbiome.</title>
        <authorList>
            <person name="Thomas-White K."/>
            <person name="Wolfe A.J."/>
        </authorList>
    </citation>
    <scope>NUCLEOTIDE SEQUENCE [LARGE SCALE GENOMIC DNA]</scope>
    <source>
        <strain evidence="1 2">UMB0416</strain>
    </source>
</reference>
<dbReference type="AlphaFoldDB" id="A0A2I1REZ4"/>
<accession>A0A2I1REZ4</accession>
<dbReference type="Proteomes" id="UP000234914">
    <property type="component" value="Unassembled WGS sequence"/>
</dbReference>
<protein>
    <submittedName>
        <fullName evidence="1">Uncharacterized protein</fullName>
    </submittedName>
</protein>
<sequence>MGVTTILTVGETLKSVSQLLSLPVNTINLYELKDLDFYEEKSSVSSGKMTQYDYKFFYLDLTHIDKSSHMLSDNFCISGQNYFWLNLPEIRQNSKTMYLNGQVIQKVDDNRAEILRLFCH</sequence>
<proteinExistence type="predicted"/>
<evidence type="ECO:0000313" key="1">
    <source>
        <dbReference type="EMBL" id="PKZ67697.1"/>
    </source>
</evidence>
<evidence type="ECO:0000313" key="2">
    <source>
        <dbReference type="Proteomes" id="UP000234914"/>
    </source>
</evidence>
<dbReference type="EMBL" id="PKJS01000029">
    <property type="protein sequence ID" value="PKZ67697.1"/>
    <property type="molecule type" value="Genomic_DNA"/>
</dbReference>
<organism evidence="1 2">
    <name type="scientific">Faucicola osloensis</name>
    <name type="common">Moraxella osloensis</name>
    <dbReference type="NCBI Taxonomy" id="34062"/>
    <lineage>
        <taxon>Bacteria</taxon>
        <taxon>Pseudomonadati</taxon>
        <taxon>Pseudomonadota</taxon>
        <taxon>Gammaproteobacteria</taxon>
        <taxon>Moraxellales</taxon>
        <taxon>Moraxellaceae</taxon>
        <taxon>Faucicola</taxon>
    </lineage>
</organism>